<evidence type="ECO:0000313" key="3">
    <source>
        <dbReference type="Proteomes" id="UP000617734"/>
    </source>
</evidence>
<dbReference type="EMBL" id="BNBO01000027">
    <property type="protein sequence ID" value="GHH75975.1"/>
    <property type="molecule type" value="Genomic_DNA"/>
</dbReference>
<keyword evidence="3" id="KW-1185">Reference proteome</keyword>
<accession>A0A919G2G2</accession>
<dbReference type="PROSITE" id="PS51318">
    <property type="entry name" value="TAT"/>
    <property type="match status" value="1"/>
</dbReference>
<comment type="caution">
    <text evidence="2">The sequence shown here is derived from an EMBL/GenBank/DDBJ whole genome shotgun (WGS) entry which is preliminary data.</text>
</comment>
<sequence>MNTSKRALLALTLAGAALSAAAGSAHAVDEQQASELSKSAMPDISKAGGPLGQVGSGAALTMAGLLGGVPVGPDSIGKLADGAMKAKG</sequence>
<dbReference type="InterPro" id="IPR006311">
    <property type="entry name" value="TAT_signal"/>
</dbReference>
<gene>
    <name evidence="2" type="ORF">GCM10018781_46140</name>
</gene>
<protein>
    <recommendedName>
        <fullName evidence="4">ATP-binding protein</fullName>
    </recommendedName>
</protein>
<evidence type="ECO:0008006" key="4">
    <source>
        <dbReference type="Google" id="ProtNLM"/>
    </source>
</evidence>
<feature type="chain" id="PRO_5037713296" description="ATP-binding protein" evidence="1">
    <location>
        <begin position="28"/>
        <end position="88"/>
    </location>
</feature>
<reference evidence="2" key="2">
    <citation type="submission" date="2020-09" db="EMBL/GenBank/DDBJ databases">
        <authorList>
            <person name="Sun Q."/>
            <person name="Ohkuma M."/>
        </authorList>
    </citation>
    <scope>NUCLEOTIDE SEQUENCE</scope>
    <source>
        <strain evidence="2">JCM 4646</strain>
    </source>
</reference>
<proteinExistence type="predicted"/>
<evidence type="ECO:0000313" key="2">
    <source>
        <dbReference type="EMBL" id="GHH75975.1"/>
    </source>
</evidence>
<dbReference type="GeneID" id="95354997"/>
<organism evidence="2 3">
    <name type="scientific">Kitasatospora indigofera</name>
    <dbReference type="NCBI Taxonomy" id="67307"/>
    <lineage>
        <taxon>Bacteria</taxon>
        <taxon>Bacillati</taxon>
        <taxon>Actinomycetota</taxon>
        <taxon>Actinomycetes</taxon>
        <taxon>Kitasatosporales</taxon>
        <taxon>Streptomycetaceae</taxon>
        <taxon>Kitasatospora</taxon>
    </lineage>
</organism>
<name>A0A919G2G2_9ACTN</name>
<feature type="signal peptide" evidence="1">
    <location>
        <begin position="1"/>
        <end position="27"/>
    </location>
</feature>
<evidence type="ECO:0000256" key="1">
    <source>
        <dbReference type="SAM" id="SignalP"/>
    </source>
</evidence>
<dbReference type="AlphaFoldDB" id="A0A919G2G2"/>
<keyword evidence="1" id="KW-0732">Signal</keyword>
<reference evidence="2" key="1">
    <citation type="journal article" date="2014" name="Int. J. Syst. Evol. Microbiol.">
        <title>Complete genome sequence of Corynebacterium casei LMG S-19264T (=DSM 44701T), isolated from a smear-ripened cheese.</title>
        <authorList>
            <consortium name="US DOE Joint Genome Institute (JGI-PGF)"/>
            <person name="Walter F."/>
            <person name="Albersmeier A."/>
            <person name="Kalinowski J."/>
            <person name="Ruckert C."/>
        </authorList>
    </citation>
    <scope>NUCLEOTIDE SEQUENCE</scope>
    <source>
        <strain evidence="2">JCM 4646</strain>
    </source>
</reference>
<dbReference type="RefSeq" id="WP_073924028.1">
    <property type="nucleotide sequence ID" value="NZ_BNBO01000027.1"/>
</dbReference>
<dbReference type="Proteomes" id="UP000617734">
    <property type="component" value="Unassembled WGS sequence"/>
</dbReference>